<evidence type="ECO:0000256" key="1">
    <source>
        <dbReference type="ARBA" id="ARBA00004173"/>
    </source>
</evidence>
<sequence>MSRASKVFFGVSMAFMGATVYGVHWLQKRESDNMYLGVLRDEERVNAKKAAQAQVVQPAAVVDEDCATCVISPPPQLLEAQSKEQRARERAARLAEYEAQKGLAVRLEAAETKTAATPQRLV</sequence>
<dbReference type="PANTHER" id="PTHR28163">
    <property type="entry name" value="PROTEIN PET117 HOMOLOG, MITOCHONDRIAL"/>
    <property type="match status" value="1"/>
</dbReference>
<keyword evidence="6" id="KW-1185">Reference proteome</keyword>
<evidence type="ECO:0000256" key="2">
    <source>
        <dbReference type="ARBA" id="ARBA00008197"/>
    </source>
</evidence>
<accession>A0ABR3Q9I9</accession>
<proteinExistence type="inferred from homology"/>
<evidence type="ECO:0000256" key="4">
    <source>
        <dbReference type="ARBA" id="ARBA00023128"/>
    </source>
</evidence>
<name>A0ABR3Q9I9_9TREE</name>
<evidence type="ECO:0008006" key="7">
    <source>
        <dbReference type="Google" id="ProtNLM"/>
    </source>
</evidence>
<evidence type="ECO:0000313" key="6">
    <source>
        <dbReference type="Proteomes" id="UP001565368"/>
    </source>
</evidence>
<evidence type="ECO:0000313" key="5">
    <source>
        <dbReference type="EMBL" id="KAL1411172.1"/>
    </source>
</evidence>
<organism evidence="5 6">
    <name type="scientific">Vanrija albida</name>
    <dbReference type="NCBI Taxonomy" id="181172"/>
    <lineage>
        <taxon>Eukaryota</taxon>
        <taxon>Fungi</taxon>
        <taxon>Dikarya</taxon>
        <taxon>Basidiomycota</taxon>
        <taxon>Agaricomycotina</taxon>
        <taxon>Tremellomycetes</taxon>
        <taxon>Trichosporonales</taxon>
        <taxon>Trichosporonaceae</taxon>
        <taxon>Vanrija</taxon>
    </lineage>
</organism>
<dbReference type="Proteomes" id="UP001565368">
    <property type="component" value="Unassembled WGS sequence"/>
</dbReference>
<dbReference type="Pfam" id="PF15786">
    <property type="entry name" value="PET117"/>
    <property type="match status" value="1"/>
</dbReference>
<dbReference type="PANTHER" id="PTHR28163:SF1">
    <property type="entry name" value="PROTEIN PET117 HOMOLOG, MITOCHONDRIAL"/>
    <property type="match status" value="1"/>
</dbReference>
<dbReference type="EMBL" id="JBBXJM010000002">
    <property type="protein sequence ID" value="KAL1411172.1"/>
    <property type="molecule type" value="Genomic_DNA"/>
</dbReference>
<keyword evidence="4" id="KW-0496">Mitochondrion</keyword>
<comment type="caution">
    <text evidence="5">The sequence shown here is derived from an EMBL/GenBank/DDBJ whole genome shotgun (WGS) entry which is preliminary data.</text>
</comment>
<comment type="similarity">
    <text evidence="2">Belongs to the PET117 family.</text>
</comment>
<reference evidence="5 6" key="1">
    <citation type="submission" date="2023-08" db="EMBL/GenBank/DDBJ databases">
        <title>Annotated Genome Sequence of Vanrija albida AlHP1.</title>
        <authorList>
            <person name="Herzog R."/>
        </authorList>
    </citation>
    <scope>NUCLEOTIDE SEQUENCE [LARGE SCALE GENOMIC DNA]</scope>
    <source>
        <strain evidence="5 6">AlHP1</strain>
    </source>
</reference>
<dbReference type="GeneID" id="95983165"/>
<keyword evidence="3" id="KW-0809">Transit peptide</keyword>
<protein>
    <recommendedName>
        <fullName evidence="7">Cytochrome c oxidase assembly factor 3</fullName>
    </recommendedName>
</protein>
<dbReference type="InterPro" id="IPR031568">
    <property type="entry name" value="Pet117"/>
</dbReference>
<comment type="subcellular location">
    <subcellularLocation>
        <location evidence="1">Mitochondrion</location>
    </subcellularLocation>
</comment>
<dbReference type="RefSeq" id="XP_069211116.1">
    <property type="nucleotide sequence ID" value="XM_069350730.1"/>
</dbReference>
<gene>
    <name evidence="5" type="ORF">Q8F55_002122</name>
</gene>
<evidence type="ECO:0000256" key="3">
    <source>
        <dbReference type="ARBA" id="ARBA00022946"/>
    </source>
</evidence>